<comment type="caution">
    <text evidence="1">The sequence shown here is derived from an EMBL/GenBank/DDBJ whole genome shotgun (WGS) entry which is preliminary data.</text>
</comment>
<gene>
    <name evidence="1" type="ORF">GFC01_14375</name>
</gene>
<dbReference type="EMBL" id="WHYR01000049">
    <property type="protein sequence ID" value="MQL53422.1"/>
    <property type="molecule type" value="Genomic_DNA"/>
</dbReference>
<dbReference type="NCBIfam" id="NF047593">
    <property type="entry name" value="IS66_ISAeme5_TnpA"/>
    <property type="match status" value="1"/>
</dbReference>
<accession>A0A6N7ITP1</accession>
<reference evidence="1 2" key="1">
    <citation type="submission" date="2019-10" db="EMBL/GenBank/DDBJ databases">
        <title>Comparative genomics of sulfur disproportionating microorganisms.</title>
        <authorList>
            <person name="Ward L.M."/>
            <person name="Bertran E."/>
            <person name="Johnston D."/>
        </authorList>
    </citation>
    <scope>NUCLEOTIDE SEQUENCE [LARGE SCALE GENOMIC DNA]</scope>
    <source>
        <strain evidence="1 2">DSM 14055</strain>
    </source>
</reference>
<name>A0A6N7ITP1_9FIRM</name>
<dbReference type="AlphaFoldDB" id="A0A6N7ITP1"/>
<dbReference type="RefSeq" id="WP_152947897.1">
    <property type="nucleotide sequence ID" value="NZ_WHYR01000049.1"/>
</dbReference>
<protein>
    <submittedName>
        <fullName evidence="1">Helix-turn-helix domain-containing protein</fullName>
    </submittedName>
</protein>
<evidence type="ECO:0000313" key="2">
    <source>
        <dbReference type="Proteomes" id="UP000441717"/>
    </source>
</evidence>
<dbReference type="Proteomes" id="UP000441717">
    <property type="component" value="Unassembled WGS sequence"/>
</dbReference>
<sequence length="108" mass="12029">MTKEELRKTWEERVAAFKASGQTASAWCAAHDLKPHQLFYWLRKYKNNASAPATAPSQWLTMEIDKQNPDSAQGDSLLIRLGQATIEVKAGFNPILLSDVVRILAGIC</sequence>
<organism evidence="1 2">
    <name type="scientific">Desulfofundulus thermobenzoicus</name>
    <dbReference type="NCBI Taxonomy" id="29376"/>
    <lineage>
        <taxon>Bacteria</taxon>
        <taxon>Bacillati</taxon>
        <taxon>Bacillota</taxon>
        <taxon>Clostridia</taxon>
        <taxon>Eubacteriales</taxon>
        <taxon>Peptococcaceae</taxon>
        <taxon>Desulfofundulus</taxon>
    </lineage>
</organism>
<keyword evidence="2" id="KW-1185">Reference proteome</keyword>
<dbReference type="OrthoDB" id="9808061at2"/>
<evidence type="ECO:0000313" key="1">
    <source>
        <dbReference type="EMBL" id="MQL53422.1"/>
    </source>
</evidence>
<proteinExistence type="predicted"/>